<dbReference type="AlphaFoldDB" id="A0A6A1TYM2"/>
<protein>
    <submittedName>
        <fullName evidence="3">Winged helix-turn-helix domain-containing protein</fullName>
    </submittedName>
</protein>
<organism evidence="3 4">
    <name type="scientific">Neorhizobium galegae</name>
    <name type="common">Rhizobium galegae</name>
    <dbReference type="NCBI Taxonomy" id="399"/>
    <lineage>
        <taxon>Bacteria</taxon>
        <taxon>Pseudomonadati</taxon>
        <taxon>Pseudomonadota</taxon>
        <taxon>Alphaproteobacteria</taxon>
        <taxon>Hyphomicrobiales</taxon>
        <taxon>Rhizobiaceae</taxon>
        <taxon>Rhizobium/Agrobacterium group</taxon>
        <taxon>Neorhizobium</taxon>
    </lineage>
</organism>
<dbReference type="Pfam" id="PF13592">
    <property type="entry name" value="HTH_33"/>
    <property type="match status" value="1"/>
</dbReference>
<feature type="domain" description="Winged helix-turn helix" evidence="2">
    <location>
        <begin position="5"/>
        <end position="36"/>
    </location>
</feature>
<evidence type="ECO:0000259" key="2">
    <source>
        <dbReference type="Pfam" id="PF13592"/>
    </source>
</evidence>
<gene>
    <name evidence="3" type="ORF">F4V91_22570</name>
</gene>
<reference evidence="3 4" key="1">
    <citation type="submission" date="2019-09" db="EMBL/GenBank/DDBJ databases">
        <title>Genome sequencing of Ng87 strain.</title>
        <authorList>
            <person name="Karasev E.S."/>
            <person name="Andronov E."/>
        </authorList>
    </citation>
    <scope>NUCLEOTIDE SEQUENCE [LARGE SCALE GENOMIC DNA]</scope>
    <source>
        <strain evidence="3 4">Ng87</strain>
    </source>
</reference>
<proteinExistence type="predicted"/>
<dbReference type="InterPro" id="IPR025959">
    <property type="entry name" value="Winged_HTH_dom"/>
</dbReference>
<accession>A0A6A1TYM2</accession>
<evidence type="ECO:0000256" key="1">
    <source>
        <dbReference type="SAM" id="MobiDB-lite"/>
    </source>
</evidence>
<sequence length="66" mass="7197">MRTALSVDETTIGRELKALGFAKLSARPRHYAQNEGTARGTKRATSTSGCARRSLGLDVVSRLYRS</sequence>
<dbReference type="EMBL" id="VZUL01000002">
    <property type="protein sequence ID" value="KAB1089588.1"/>
    <property type="molecule type" value="Genomic_DNA"/>
</dbReference>
<name>A0A6A1TYM2_NEOGA</name>
<feature type="region of interest" description="Disordered" evidence="1">
    <location>
        <begin position="30"/>
        <end position="49"/>
    </location>
</feature>
<evidence type="ECO:0000313" key="3">
    <source>
        <dbReference type="EMBL" id="KAB1089588.1"/>
    </source>
</evidence>
<dbReference type="Proteomes" id="UP000386575">
    <property type="component" value="Unassembled WGS sequence"/>
</dbReference>
<evidence type="ECO:0000313" key="4">
    <source>
        <dbReference type="Proteomes" id="UP000386575"/>
    </source>
</evidence>
<comment type="caution">
    <text evidence="3">The sequence shown here is derived from an EMBL/GenBank/DDBJ whole genome shotgun (WGS) entry which is preliminary data.</text>
</comment>